<evidence type="ECO:0000313" key="2">
    <source>
        <dbReference type="WBParaSite" id="ES5_v2.g14414.t1"/>
    </source>
</evidence>
<protein>
    <submittedName>
        <fullName evidence="2">Uncharacterized protein</fullName>
    </submittedName>
</protein>
<name>A0AC34FB02_9BILA</name>
<evidence type="ECO:0000313" key="1">
    <source>
        <dbReference type="Proteomes" id="UP000887579"/>
    </source>
</evidence>
<dbReference type="WBParaSite" id="ES5_v2.g14414.t1">
    <property type="protein sequence ID" value="ES5_v2.g14414.t1"/>
    <property type="gene ID" value="ES5_v2.g14414"/>
</dbReference>
<organism evidence="1 2">
    <name type="scientific">Panagrolaimus sp. ES5</name>
    <dbReference type="NCBI Taxonomy" id="591445"/>
    <lineage>
        <taxon>Eukaryota</taxon>
        <taxon>Metazoa</taxon>
        <taxon>Ecdysozoa</taxon>
        <taxon>Nematoda</taxon>
        <taxon>Chromadorea</taxon>
        <taxon>Rhabditida</taxon>
        <taxon>Tylenchina</taxon>
        <taxon>Panagrolaimomorpha</taxon>
        <taxon>Panagrolaimoidea</taxon>
        <taxon>Panagrolaimidae</taxon>
        <taxon>Panagrolaimus</taxon>
    </lineage>
</organism>
<proteinExistence type="predicted"/>
<accession>A0AC34FB02</accession>
<reference evidence="2" key="1">
    <citation type="submission" date="2022-11" db="UniProtKB">
        <authorList>
            <consortium name="WormBaseParasite"/>
        </authorList>
    </citation>
    <scope>IDENTIFICATION</scope>
</reference>
<dbReference type="Proteomes" id="UP000887579">
    <property type="component" value="Unplaced"/>
</dbReference>
<sequence length="174" mass="19831">MSSKVSWWITPSSSTQSENYVVETLFQTAVPYRISQIDKKESLILLFRDCEDSFDTKAPKILAIKEGISFFAPPIQDLMTLSFGDKIYVNKYQSAKNVTISSSSNILSKVENGRYKFKFDGTVVLASHDSSLIRCYDMSYISRIDNSKKFWITDRKTLDHKSVTEDQIAGIPKE</sequence>